<comment type="caution">
    <text evidence="16">The sequence shown here is derived from an EMBL/GenBank/DDBJ whole genome shotgun (WGS) entry which is preliminary data.</text>
</comment>
<dbReference type="CDD" id="cd06782">
    <property type="entry name" value="cpPDZ_CPP-like"/>
    <property type="match status" value="1"/>
</dbReference>
<keyword evidence="7" id="KW-0793">Thylakoid</keyword>
<sequence>MTKRIFQIGLIIILPIVLLLGFFSAPATAFTEEQQLFSEVWRIVDRAYVDETFNQQNWWIVRQKALQQPLTDREQTYRAIQEMLATLDDPFTRFMRPDQYRSLQTNTSGELTGVGLQITQEGSVGELRVIAPIEGSPAEQAGIKPRDRIVKINGISTASLTLDEAAERMRGKIGTQVTLTVVGDGEAPNQGRDITVTRNRIALNPVYSELHQQNGLNIGYIRLGQFNANATAEVAGAIRKLEAEDANAYILDLRSNPGGLLQSGIEVARLWLDEGTIVYTVNRNGIQDSFSALGQALTSDPLVVLVNQGSASASEILAGALQDNGRAQLVGERTFGKGLIQSLFSLSDGSGLAVTIAKYETPNHSDINKLGISPDLTVPIDLPISRDQVASAADPQYQAALDLLSRTATAALPSSQEQSQEQSQEIRSEEIR</sequence>
<evidence type="ECO:0000313" key="17">
    <source>
        <dbReference type="Proteomes" id="UP000707356"/>
    </source>
</evidence>
<comment type="similarity">
    <text evidence="2 13">Belongs to the peptidase S41A family.</text>
</comment>
<dbReference type="GO" id="GO:0007165">
    <property type="term" value="P:signal transduction"/>
    <property type="evidence" value="ECO:0007669"/>
    <property type="project" value="TreeGrafter"/>
</dbReference>
<keyword evidence="5 13" id="KW-0378">Hydrolase</keyword>
<evidence type="ECO:0000313" key="16">
    <source>
        <dbReference type="EMBL" id="MBW4468428.1"/>
    </source>
</evidence>
<evidence type="ECO:0000256" key="11">
    <source>
        <dbReference type="ARBA" id="ARBA00069724"/>
    </source>
</evidence>
<reference evidence="16" key="2">
    <citation type="journal article" date="2022" name="Microbiol. Resour. Announc.">
        <title>Metagenome Sequencing to Explore Phylogenomics of Terrestrial Cyanobacteria.</title>
        <authorList>
            <person name="Ward R.D."/>
            <person name="Stajich J.E."/>
            <person name="Johansen J.R."/>
            <person name="Huntemann M."/>
            <person name="Clum A."/>
            <person name="Foster B."/>
            <person name="Foster B."/>
            <person name="Roux S."/>
            <person name="Palaniappan K."/>
            <person name="Varghese N."/>
            <person name="Mukherjee S."/>
            <person name="Reddy T.B.K."/>
            <person name="Daum C."/>
            <person name="Copeland A."/>
            <person name="Chen I.A."/>
            <person name="Ivanova N.N."/>
            <person name="Kyrpides N.C."/>
            <person name="Shapiro N."/>
            <person name="Eloe-Fadrosh E.A."/>
            <person name="Pietrasiak N."/>
        </authorList>
    </citation>
    <scope>NUCLEOTIDE SEQUENCE</scope>
    <source>
        <strain evidence="16">GSE-TBD4-15B</strain>
    </source>
</reference>
<evidence type="ECO:0000256" key="13">
    <source>
        <dbReference type="RuleBase" id="RU004404"/>
    </source>
</evidence>
<dbReference type="SUPFAM" id="SSF50156">
    <property type="entry name" value="PDZ domain-like"/>
    <property type="match status" value="1"/>
</dbReference>
<feature type="compositionally biased region" description="Low complexity" evidence="14">
    <location>
        <begin position="414"/>
        <end position="423"/>
    </location>
</feature>
<dbReference type="Pfam" id="PF17820">
    <property type="entry name" value="PDZ_6"/>
    <property type="match status" value="1"/>
</dbReference>
<dbReference type="SMART" id="SM00245">
    <property type="entry name" value="TSPc"/>
    <property type="match status" value="1"/>
</dbReference>
<dbReference type="FunFam" id="2.30.42.10:FF:000063">
    <property type="entry name" value="Peptidase, S41 family"/>
    <property type="match status" value="1"/>
</dbReference>
<name>A0A951PFN6_9CYAN</name>
<dbReference type="PANTHER" id="PTHR32060">
    <property type="entry name" value="TAIL-SPECIFIC PROTEASE"/>
    <property type="match status" value="1"/>
</dbReference>
<feature type="region of interest" description="Disordered" evidence="14">
    <location>
        <begin position="410"/>
        <end position="432"/>
    </location>
</feature>
<proteinExistence type="inferred from homology"/>
<dbReference type="Gene3D" id="2.30.42.10">
    <property type="match status" value="1"/>
</dbReference>
<dbReference type="InterPro" id="IPR029045">
    <property type="entry name" value="ClpP/crotonase-like_dom_sf"/>
</dbReference>
<evidence type="ECO:0000256" key="10">
    <source>
        <dbReference type="ARBA" id="ARBA00066637"/>
    </source>
</evidence>
<evidence type="ECO:0000256" key="1">
    <source>
        <dbReference type="ARBA" id="ARBA00004518"/>
    </source>
</evidence>
<dbReference type="Proteomes" id="UP000707356">
    <property type="component" value="Unassembled WGS sequence"/>
</dbReference>
<keyword evidence="3 13" id="KW-0645">Protease</keyword>
<dbReference type="CDD" id="cd07560">
    <property type="entry name" value="Peptidase_S41_CPP"/>
    <property type="match status" value="1"/>
</dbReference>
<evidence type="ECO:0000256" key="2">
    <source>
        <dbReference type="ARBA" id="ARBA00009179"/>
    </source>
</evidence>
<dbReference type="NCBIfam" id="NF045588">
    <property type="entry name" value="Cterm_S41_CtpA"/>
    <property type="match status" value="1"/>
</dbReference>
<dbReference type="InterPro" id="IPR054621">
    <property type="entry name" value="Cterm_S41_CtpA"/>
</dbReference>
<dbReference type="EC" id="3.4.21.102" evidence="10"/>
<evidence type="ECO:0000256" key="7">
    <source>
        <dbReference type="ARBA" id="ARBA00023078"/>
    </source>
</evidence>
<dbReference type="GO" id="GO:0004252">
    <property type="term" value="F:serine-type endopeptidase activity"/>
    <property type="evidence" value="ECO:0007669"/>
    <property type="project" value="UniProtKB-EC"/>
</dbReference>
<reference evidence="16" key="1">
    <citation type="submission" date="2021-05" db="EMBL/GenBank/DDBJ databases">
        <authorList>
            <person name="Pietrasiak N."/>
            <person name="Ward R."/>
            <person name="Stajich J.E."/>
            <person name="Kurbessoian T."/>
        </authorList>
    </citation>
    <scope>NUCLEOTIDE SEQUENCE</scope>
    <source>
        <strain evidence="16">GSE-TBD4-15B</strain>
    </source>
</reference>
<dbReference type="GO" id="GO:0030288">
    <property type="term" value="C:outer membrane-bounded periplasmic space"/>
    <property type="evidence" value="ECO:0007669"/>
    <property type="project" value="TreeGrafter"/>
</dbReference>
<dbReference type="FunFam" id="3.90.226.10:FF:000023">
    <property type="entry name" value="Carboxyl-terminal processing protease"/>
    <property type="match status" value="1"/>
</dbReference>
<keyword evidence="4" id="KW-0732">Signal</keyword>
<dbReference type="InterPro" id="IPR005151">
    <property type="entry name" value="Tail-specific_protease"/>
</dbReference>
<dbReference type="PANTHER" id="PTHR32060:SF30">
    <property type="entry name" value="CARBOXY-TERMINAL PROCESSING PROTEASE CTPA"/>
    <property type="match status" value="1"/>
</dbReference>
<protein>
    <recommendedName>
        <fullName evidence="11">Carboxyl-terminal-processing protease</fullName>
        <ecNumber evidence="10">3.4.21.102</ecNumber>
    </recommendedName>
    <alternativeName>
        <fullName evidence="12">CtpA</fullName>
    </alternativeName>
</protein>
<comment type="subcellular location">
    <subcellularLocation>
        <location evidence="1">Cellular thylakoid lumen</location>
    </subcellularLocation>
</comment>
<evidence type="ECO:0000256" key="14">
    <source>
        <dbReference type="SAM" id="MobiDB-lite"/>
    </source>
</evidence>
<dbReference type="Gene3D" id="3.90.226.10">
    <property type="entry name" value="2-enoyl-CoA Hydratase, Chain A, domain 1"/>
    <property type="match status" value="1"/>
</dbReference>
<evidence type="ECO:0000256" key="4">
    <source>
        <dbReference type="ARBA" id="ARBA00022729"/>
    </source>
</evidence>
<gene>
    <name evidence="16" type="ORF">KME07_23625</name>
</gene>
<dbReference type="AlphaFoldDB" id="A0A951PFN6"/>
<dbReference type="PROSITE" id="PS50106">
    <property type="entry name" value="PDZ"/>
    <property type="match status" value="1"/>
</dbReference>
<dbReference type="InterPro" id="IPR041489">
    <property type="entry name" value="PDZ_6"/>
</dbReference>
<comment type="function">
    <text evidence="9">Cleavage of the 16 C-terminal residues from the D1 precursor of photosystem II (PSII). This proteolytic processing is necessary to allow the light-driven assembly of the oxygen-evolving cluster (a tetranuclear manganese), which is responsible for photosynthetic water oxidation.</text>
</comment>
<dbReference type="SUPFAM" id="SSF52096">
    <property type="entry name" value="ClpP/crotonase"/>
    <property type="match status" value="1"/>
</dbReference>
<evidence type="ECO:0000256" key="9">
    <source>
        <dbReference type="ARBA" id="ARBA00053093"/>
    </source>
</evidence>
<dbReference type="EMBL" id="JAHHHV010000089">
    <property type="protein sequence ID" value="MBW4468428.1"/>
    <property type="molecule type" value="Genomic_DNA"/>
</dbReference>
<dbReference type="SMART" id="SM00228">
    <property type="entry name" value="PDZ"/>
    <property type="match status" value="1"/>
</dbReference>
<dbReference type="Pfam" id="PF03572">
    <property type="entry name" value="Peptidase_S41"/>
    <property type="match status" value="1"/>
</dbReference>
<dbReference type="InterPro" id="IPR036034">
    <property type="entry name" value="PDZ_sf"/>
</dbReference>
<dbReference type="InterPro" id="IPR001478">
    <property type="entry name" value="PDZ"/>
</dbReference>
<organism evidence="16 17">
    <name type="scientific">Pegethrix bostrychoides GSE-TBD4-15B</name>
    <dbReference type="NCBI Taxonomy" id="2839662"/>
    <lineage>
        <taxon>Bacteria</taxon>
        <taxon>Bacillati</taxon>
        <taxon>Cyanobacteriota</taxon>
        <taxon>Cyanophyceae</taxon>
        <taxon>Oculatellales</taxon>
        <taxon>Oculatellaceae</taxon>
        <taxon>Pegethrix</taxon>
    </lineage>
</organism>
<dbReference type="Gene3D" id="3.30.750.44">
    <property type="match status" value="1"/>
</dbReference>
<evidence type="ECO:0000256" key="12">
    <source>
        <dbReference type="ARBA" id="ARBA00080563"/>
    </source>
</evidence>
<dbReference type="NCBIfam" id="TIGR00225">
    <property type="entry name" value="prc"/>
    <property type="match status" value="1"/>
</dbReference>
<comment type="catalytic activity">
    <reaction evidence="8">
        <text>The enzyme shows specific recognition of a C-terminal tripeptide, Xaa-Yaa-Zaa, in which Xaa is preferably Ala or Leu, Yaa is preferably Ala or Tyr, and Zaa is preferably Ala, but then cleaves at a variable distance from the C-terminus. A typical cleavage is -Ala-Ala-|-Arg-Ala-Ala-Lys-Glu-Asn-Tyr-Ala-Leu-Ala-Ala.</text>
        <dbReference type="EC" id="3.4.21.102"/>
    </reaction>
</comment>
<keyword evidence="6 13" id="KW-0720">Serine protease</keyword>
<dbReference type="FunFam" id="3.30.750.44:FF:000002">
    <property type="entry name" value="carboxyl-terminal-processing peptidase 2, chloroplastic"/>
    <property type="match status" value="1"/>
</dbReference>
<evidence type="ECO:0000256" key="8">
    <source>
        <dbReference type="ARBA" id="ARBA00051784"/>
    </source>
</evidence>
<evidence type="ECO:0000256" key="3">
    <source>
        <dbReference type="ARBA" id="ARBA00022670"/>
    </source>
</evidence>
<feature type="domain" description="PDZ" evidence="15">
    <location>
        <begin position="100"/>
        <end position="170"/>
    </location>
</feature>
<accession>A0A951PFN6</accession>
<evidence type="ECO:0000256" key="5">
    <source>
        <dbReference type="ARBA" id="ARBA00022801"/>
    </source>
</evidence>
<evidence type="ECO:0000256" key="6">
    <source>
        <dbReference type="ARBA" id="ARBA00022825"/>
    </source>
</evidence>
<dbReference type="GO" id="GO:0031979">
    <property type="term" value="C:plasma membrane-derived thylakoid lumen"/>
    <property type="evidence" value="ECO:0007669"/>
    <property type="project" value="UniProtKB-SubCell"/>
</dbReference>
<dbReference type="GO" id="GO:0006508">
    <property type="term" value="P:proteolysis"/>
    <property type="evidence" value="ECO:0007669"/>
    <property type="project" value="UniProtKB-KW"/>
</dbReference>
<dbReference type="InterPro" id="IPR004447">
    <property type="entry name" value="Peptidase_S41A"/>
</dbReference>
<evidence type="ECO:0000259" key="15">
    <source>
        <dbReference type="PROSITE" id="PS50106"/>
    </source>
</evidence>